<proteinExistence type="predicted"/>
<gene>
    <name evidence="2" type="ORF">GCM10009789_62100</name>
</gene>
<reference evidence="2 3" key="1">
    <citation type="journal article" date="2019" name="Int. J. Syst. Evol. Microbiol.">
        <title>The Global Catalogue of Microorganisms (GCM) 10K type strain sequencing project: providing services to taxonomists for standard genome sequencing and annotation.</title>
        <authorList>
            <consortium name="The Broad Institute Genomics Platform"/>
            <consortium name="The Broad Institute Genome Sequencing Center for Infectious Disease"/>
            <person name="Wu L."/>
            <person name="Ma J."/>
        </authorList>
    </citation>
    <scope>NUCLEOTIDE SEQUENCE [LARGE SCALE GENOMIC DNA]</scope>
    <source>
        <strain evidence="2 3">JCM 14969</strain>
    </source>
</reference>
<comment type="caution">
    <text evidence="2">The sequence shown here is derived from an EMBL/GenBank/DDBJ whole genome shotgun (WGS) entry which is preliminary data.</text>
</comment>
<keyword evidence="3" id="KW-1185">Reference proteome</keyword>
<dbReference type="EMBL" id="BAAAOS010000048">
    <property type="protein sequence ID" value="GAA1599588.1"/>
    <property type="molecule type" value="Genomic_DNA"/>
</dbReference>
<organism evidence="2 3">
    <name type="scientific">Kribbella sancticallisti</name>
    <dbReference type="NCBI Taxonomy" id="460087"/>
    <lineage>
        <taxon>Bacteria</taxon>
        <taxon>Bacillati</taxon>
        <taxon>Actinomycetota</taxon>
        <taxon>Actinomycetes</taxon>
        <taxon>Propionibacteriales</taxon>
        <taxon>Kribbellaceae</taxon>
        <taxon>Kribbella</taxon>
    </lineage>
</organism>
<sequence length="179" mass="18276">MVATFAFILTNGNSSPPTSEANLPPAVVPESSAPSAPAEQPSANPAPAASTGKADRQPPSTEPTTVAAPNTGQQSPAFKRGQWIAVLDTYPTDAGLEADQLAKELAGKLIKAGVPARAMLADGQYPGITNSTLEPVTGTWIVYLGPVTSAEIALTTCQSPKTQRAYASLACPTYEPAAG</sequence>
<evidence type="ECO:0000313" key="2">
    <source>
        <dbReference type="EMBL" id="GAA1599588.1"/>
    </source>
</evidence>
<name>A0ABN2E8I5_9ACTN</name>
<feature type="compositionally biased region" description="Polar residues" evidence="1">
    <location>
        <begin position="58"/>
        <end position="76"/>
    </location>
</feature>
<evidence type="ECO:0008006" key="4">
    <source>
        <dbReference type="Google" id="ProtNLM"/>
    </source>
</evidence>
<accession>A0ABN2E8I5</accession>
<feature type="compositionally biased region" description="Polar residues" evidence="1">
    <location>
        <begin position="10"/>
        <end position="21"/>
    </location>
</feature>
<feature type="compositionally biased region" description="Low complexity" evidence="1">
    <location>
        <begin position="24"/>
        <end position="50"/>
    </location>
</feature>
<feature type="region of interest" description="Disordered" evidence="1">
    <location>
        <begin position="9"/>
        <end position="77"/>
    </location>
</feature>
<dbReference type="Proteomes" id="UP001500393">
    <property type="component" value="Unassembled WGS sequence"/>
</dbReference>
<evidence type="ECO:0000256" key="1">
    <source>
        <dbReference type="SAM" id="MobiDB-lite"/>
    </source>
</evidence>
<evidence type="ECO:0000313" key="3">
    <source>
        <dbReference type="Proteomes" id="UP001500393"/>
    </source>
</evidence>
<protein>
    <recommendedName>
        <fullName evidence="4">PASTA domain-containing protein</fullName>
    </recommendedName>
</protein>